<gene>
    <name evidence="1" type="ORF">ACH4OY_13750</name>
</gene>
<protein>
    <submittedName>
        <fullName evidence="1">Phage tail protein</fullName>
    </submittedName>
</protein>
<keyword evidence="2" id="KW-1185">Reference proteome</keyword>
<sequence>MTDERPAYDLLPVVHRIRDAEQNHPLRALLEVVENELRRLTDDIDQRYEDWFIETCAEWVVPYLGDLVGVSGLHPLPDGVASQRAFVANTIRYRRRKGTAAVLEQVVRDVTGWPTRAVEYFRLLGSTQHLDHVRPASGGTVDLRDADALDLLTTPFTTQARTGEVRHVDVGRGRFNIANIGLHLWRLSAYPVTGADARAVDAAVGRWTFDPAGRDRPLFHVPVTETDVTRSAEEVNVPGPIRRRALRAELTGATVRVLAPLIRLDEDAPLTRLACCDLTDWHRPPGDAQVAVDPVLGRLTLPAGVTPNRVRVDYAYGFPGDLGGGPYDRHRTVASSLALAGTPWPAQVPFQVGVSREIEPVSGQIVATLGAAVQLWNARRDTAPGAVGVIAVLDSATYTEDLSVQIPPGNRLLIVAAGWPAHEAPDDTGLPVREPGVFVPAGQRPHLVGSIMVTGLAEDSATGTELILDGLSVEGGLTVAPGDLTSLVVADTTLLAGPSDTAGWVGSSGNAHLTIRLLRAVCAGVRATDLPGLTMTDSIAYADGPEPTVDVPAADVELAECTFLGRTVVRGLVATNTILRGRLDVADRQFGYVRFSYLPTGSRAPRRYRCLPTGTEPLAPAFTSVDPVDPAFCQLAGNGPAEFGTAADDGGEIGAYHFLGQAQRMANLRSQLDHYLRFGLEAGTFFTS</sequence>
<dbReference type="Proteomes" id="UP001611075">
    <property type="component" value="Unassembled WGS sequence"/>
</dbReference>
<name>A0ABW7SLI1_9ACTN</name>
<evidence type="ECO:0000313" key="1">
    <source>
        <dbReference type="EMBL" id="MFI0793736.1"/>
    </source>
</evidence>
<evidence type="ECO:0000313" key="2">
    <source>
        <dbReference type="Proteomes" id="UP001611075"/>
    </source>
</evidence>
<organism evidence="1 2">
    <name type="scientific">Micromonospora rubida</name>
    <dbReference type="NCBI Taxonomy" id="2697657"/>
    <lineage>
        <taxon>Bacteria</taxon>
        <taxon>Bacillati</taxon>
        <taxon>Actinomycetota</taxon>
        <taxon>Actinomycetes</taxon>
        <taxon>Micromonosporales</taxon>
        <taxon>Micromonosporaceae</taxon>
        <taxon>Micromonospora</taxon>
    </lineage>
</organism>
<dbReference type="EMBL" id="JBIRPU010000007">
    <property type="protein sequence ID" value="MFI0793736.1"/>
    <property type="molecule type" value="Genomic_DNA"/>
</dbReference>
<comment type="caution">
    <text evidence="1">The sequence shown here is derived from an EMBL/GenBank/DDBJ whole genome shotgun (WGS) entry which is preliminary data.</text>
</comment>
<dbReference type="Pfam" id="PF09684">
    <property type="entry name" value="Tail_P2_I"/>
    <property type="match status" value="1"/>
</dbReference>
<accession>A0ABW7SLI1</accession>
<proteinExistence type="predicted"/>
<reference evidence="1 2" key="1">
    <citation type="submission" date="2024-10" db="EMBL/GenBank/DDBJ databases">
        <title>The Natural Products Discovery Center: Release of the First 8490 Sequenced Strains for Exploring Actinobacteria Biosynthetic Diversity.</title>
        <authorList>
            <person name="Kalkreuter E."/>
            <person name="Kautsar S.A."/>
            <person name="Yang D."/>
            <person name="Bader C.D."/>
            <person name="Teijaro C.N."/>
            <person name="Fluegel L."/>
            <person name="Davis C.M."/>
            <person name="Simpson J.R."/>
            <person name="Lauterbach L."/>
            <person name="Steele A.D."/>
            <person name="Gui C."/>
            <person name="Meng S."/>
            <person name="Li G."/>
            <person name="Viehrig K."/>
            <person name="Ye F."/>
            <person name="Su P."/>
            <person name="Kiefer A.F."/>
            <person name="Nichols A."/>
            <person name="Cepeda A.J."/>
            <person name="Yan W."/>
            <person name="Fan B."/>
            <person name="Jiang Y."/>
            <person name="Adhikari A."/>
            <person name="Zheng C.-J."/>
            <person name="Schuster L."/>
            <person name="Cowan T.M."/>
            <person name="Smanski M.J."/>
            <person name="Chevrette M.G."/>
            <person name="De Carvalho L.P.S."/>
            <person name="Shen B."/>
        </authorList>
    </citation>
    <scope>NUCLEOTIDE SEQUENCE [LARGE SCALE GENOMIC DNA]</scope>
    <source>
        <strain evidence="1 2">NPDC021253</strain>
    </source>
</reference>
<dbReference type="RefSeq" id="WP_396679418.1">
    <property type="nucleotide sequence ID" value="NZ_JBIRPU010000007.1"/>
</dbReference>
<dbReference type="InterPro" id="IPR006521">
    <property type="entry name" value="Tail_protein_I"/>
</dbReference>